<proteinExistence type="inferred from homology"/>
<comment type="similarity">
    <text evidence="4 19">Belongs to the CobS family.</text>
</comment>
<evidence type="ECO:0000256" key="10">
    <source>
        <dbReference type="ARBA" id="ARBA00022692"/>
    </source>
</evidence>
<sequence length="254" mass="24751">MVLSALRGAVGFLTRLPVGGDEASWEAFRRTPAAIPLAGYLVGALAALPLFLPIPVPSAAALYLVTLVLLTGVTHADGLADLGDAAAVHGGADRARRREVLKDSQTGVGGALAVSLAVVALGLGALGLAGTRPRVAFALALAVEVGAKAGMALLVCAREPSHEGLGSALTEHATPTALLPVALVLAPAIVVASGLGAGHASAAAAVLAPIGTAWLVGAWAAGALGGISGDVLGAANELGRVAGVHAGVIAWTLL</sequence>
<organism evidence="20 21">
    <name type="scientific">Halobellus rubicundus</name>
    <dbReference type="NCBI Taxonomy" id="2996466"/>
    <lineage>
        <taxon>Archaea</taxon>
        <taxon>Methanobacteriati</taxon>
        <taxon>Methanobacteriota</taxon>
        <taxon>Stenosarchaea group</taxon>
        <taxon>Halobacteria</taxon>
        <taxon>Halobacteriales</taxon>
        <taxon>Haloferacaceae</taxon>
        <taxon>Halobellus</taxon>
    </lineage>
</organism>
<accession>A0ABD5MDP1</accession>
<evidence type="ECO:0000256" key="1">
    <source>
        <dbReference type="ARBA" id="ARBA00001946"/>
    </source>
</evidence>
<comment type="catalytic activity">
    <reaction evidence="18 19">
        <text>alpha-ribazole 5'-phosphate + adenosylcob(III)inamide-GDP = adenosylcob(III)alamin 5'-phosphate + GMP + H(+)</text>
        <dbReference type="Rhea" id="RHEA:23560"/>
        <dbReference type="ChEBI" id="CHEBI:15378"/>
        <dbReference type="ChEBI" id="CHEBI:57918"/>
        <dbReference type="ChEBI" id="CHEBI:58115"/>
        <dbReference type="ChEBI" id="CHEBI:60487"/>
        <dbReference type="ChEBI" id="CHEBI:60493"/>
        <dbReference type="EC" id="2.7.8.26"/>
    </reaction>
</comment>
<comment type="caution">
    <text evidence="20">The sequence shown here is derived from an EMBL/GenBank/DDBJ whole genome shotgun (WGS) entry which is preliminary data.</text>
</comment>
<evidence type="ECO:0000256" key="4">
    <source>
        <dbReference type="ARBA" id="ARBA00010561"/>
    </source>
</evidence>
<dbReference type="PANTHER" id="PTHR34148">
    <property type="entry name" value="ADENOSYLCOBINAMIDE-GDP RIBAZOLETRANSFERASE"/>
    <property type="match status" value="1"/>
</dbReference>
<feature type="transmembrane region" description="Helical" evidence="19">
    <location>
        <begin position="202"/>
        <end position="224"/>
    </location>
</feature>
<dbReference type="AlphaFoldDB" id="A0ABD5MDP1"/>
<evidence type="ECO:0000256" key="11">
    <source>
        <dbReference type="ARBA" id="ARBA00022842"/>
    </source>
</evidence>
<comment type="subcellular location">
    <subcellularLocation>
        <location evidence="2 19">Cell membrane</location>
        <topology evidence="2 19">Multi-pass membrane protein</topology>
    </subcellularLocation>
</comment>
<keyword evidence="8 19" id="KW-0169">Cobalamin biosynthesis</keyword>
<dbReference type="GO" id="GO:0008818">
    <property type="term" value="F:cobalamin 5'-phosphate synthase activity"/>
    <property type="evidence" value="ECO:0007669"/>
    <property type="project" value="UniProtKB-UniRule"/>
</dbReference>
<evidence type="ECO:0000256" key="13">
    <source>
        <dbReference type="ARBA" id="ARBA00023136"/>
    </source>
</evidence>
<dbReference type="EMBL" id="JBGNYA010000001">
    <property type="protein sequence ID" value="MFA1610340.1"/>
    <property type="molecule type" value="Genomic_DNA"/>
</dbReference>
<evidence type="ECO:0000313" key="20">
    <source>
        <dbReference type="EMBL" id="MFA1610340.1"/>
    </source>
</evidence>
<evidence type="ECO:0000256" key="8">
    <source>
        <dbReference type="ARBA" id="ARBA00022573"/>
    </source>
</evidence>
<keyword evidence="10 19" id="KW-0812">Transmembrane</keyword>
<keyword evidence="9 19" id="KW-0808">Transferase</keyword>
<feature type="transmembrane region" description="Helical" evidence="19">
    <location>
        <begin position="33"/>
        <end position="54"/>
    </location>
</feature>
<dbReference type="PANTHER" id="PTHR34148:SF1">
    <property type="entry name" value="ADENOSYLCOBINAMIDE-GDP RIBAZOLETRANSFERASE"/>
    <property type="match status" value="1"/>
</dbReference>
<keyword evidence="11 19" id="KW-0460">Magnesium</keyword>
<evidence type="ECO:0000256" key="5">
    <source>
        <dbReference type="ARBA" id="ARBA00013200"/>
    </source>
</evidence>
<dbReference type="Pfam" id="PF02654">
    <property type="entry name" value="CobS"/>
    <property type="match status" value="1"/>
</dbReference>
<dbReference type="GO" id="GO:0051073">
    <property type="term" value="F:adenosylcobinamide-GDP ribazoletransferase activity"/>
    <property type="evidence" value="ECO:0007669"/>
    <property type="project" value="UniProtKB-UniRule"/>
</dbReference>
<comment type="function">
    <text evidence="14 19">Joins adenosylcobinamide-GDP and alpha-ribazole to generate adenosylcobalamin (Ado-cobalamin). Also synthesizes adenosylcobalamin 5'-phosphate from adenosylcobinamide-GDP and alpha-ribazole 5'-phosphate.</text>
</comment>
<protein>
    <recommendedName>
        <fullName evidence="6 19">Adenosylcobinamide-GDP ribazoletransferase</fullName>
        <ecNumber evidence="5 19">2.7.8.26</ecNumber>
    </recommendedName>
    <alternativeName>
        <fullName evidence="16 19">Cobalamin synthase</fullName>
    </alternativeName>
    <alternativeName>
        <fullName evidence="15 19">Cobalamin-5'-phosphate synthase</fullName>
    </alternativeName>
</protein>
<dbReference type="HAMAP" id="MF_00719">
    <property type="entry name" value="CobS"/>
    <property type="match status" value="1"/>
</dbReference>
<name>A0ABD5MDP1_9EURY</name>
<dbReference type="NCBIfam" id="TIGR00317">
    <property type="entry name" value="cobS"/>
    <property type="match status" value="1"/>
</dbReference>
<evidence type="ECO:0000256" key="14">
    <source>
        <dbReference type="ARBA" id="ARBA00025228"/>
    </source>
</evidence>
<keyword evidence="12 19" id="KW-1133">Transmembrane helix</keyword>
<evidence type="ECO:0000256" key="7">
    <source>
        <dbReference type="ARBA" id="ARBA00022475"/>
    </source>
</evidence>
<evidence type="ECO:0000256" key="16">
    <source>
        <dbReference type="ARBA" id="ARBA00032853"/>
    </source>
</evidence>
<dbReference type="GO" id="GO:0009236">
    <property type="term" value="P:cobalamin biosynthetic process"/>
    <property type="evidence" value="ECO:0007669"/>
    <property type="project" value="UniProtKB-UniRule"/>
</dbReference>
<evidence type="ECO:0000256" key="17">
    <source>
        <dbReference type="ARBA" id="ARBA00048623"/>
    </source>
</evidence>
<gene>
    <name evidence="19 20" type="primary">cobS</name>
    <name evidence="20" type="ORF">OS889_04900</name>
</gene>
<dbReference type="EC" id="2.7.8.26" evidence="5 19"/>
<comment type="pathway">
    <text evidence="3 19">Cofactor biosynthesis; adenosylcobalamin biosynthesis; adenosylcobalamin from cob(II)yrinate a,c-diamide: step 7/7.</text>
</comment>
<evidence type="ECO:0000256" key="15">
    <source>
        <dbReference type="ARBA" id="ARBA00032605"/>
    </source>
</evidence>
<evidence type="ECO:0000313" key="21">
    <source>
        <dbReference type="Proteomes" id="UP001570511"/>
    </source>
</evidence>
<feature type="transmembrane region" description="Helical" evidence="19">
    <location>
        <begin position="108"/>
        <end position="129"/>
    </location>
</feature>
<reference evidence="20 21" key="1">
    <citation type="submission" date="2024-08" db="EMBL/GenBank/DDBJ databases">
        <title>Halobellus sp. MBLA0158 whole genome sequence.</title>
        <authorList>
            <person name="Hwang C.Y."/>
            <person name="Cho E.-S."/>
            <person name="Seo M.-J."/>
        </authorList>
    </citation>
    <scope>NUCLEOTIDE SEQUENCE [LARGE SCALE GENOMIC DNA]</scope>
    <source>
        <strain evidence="20 21">MBLA0158</strain>
    </source>
</reference>
<keyword evidence="21" id="KW-1185">Reference proteome</keyword>
<evidence type="ECO:0000256" key="18">
    <source>
        <dbReference type="ARBA" id="ARBA00049504"/>
    </source>
</evidence>
<dbReference type="RefSeq" id="WP_372387808.1">
    <property type="nucleotide sequence ID" value="NZ_JBGNYA010000001.1"/>
</dbReference>
<evidence type="ECO:0000256" key="3">
    <source>
        <dbReference type="ARBA" id="ARBA00004663"/>
    </source>
</evidence>
<dbReference type="Proteomes" id="UP001570511">
    <property type="component" value="Unassembled WGS sequence"/>
</dbReference>
<dbReference type="GO" id="GO:0005886">
    <property type="term" value="C:plasma membrane"/>
    <property type="evidence" value="ECO:0007669"/>
    <property type="project" value="UniProtKB-SubCell"/>
</dbReference>
<keyword evidence="13 19" id="KW-0472">Membrane</keyword>
<evidence type="ECO:0000256" key="19">
    <source>
        <dbReference type="HAMAP-Rule" id="MF_00719"/>
    </source>
</evidence>
<evidence type="ECO:0000256" key="6">
    <source>
        <dbReference type="ARBA" id="ARBA00015850"/>
    </source>
</evidence>
<evidence type="ECO:0000256" key="2">
    <source>
        <dbReference type="ARBA" id="ARBA00004651"/>
    </source>
</evidence>
<feature type="transmembrane region" description="Helical" evidence="19">
    <location>
        <begin position="135"/>
        <end position="156"/>
    </location>
</feature>
<comment type="catalytic activity">
    <reaction evidence="17 19">
        <text>alpha-ribazole + adenosylcob(III)inamide-GDP = adenosylcob(III)alamin + GMP + H(+)</text>
        <dbReference type="Rhea" id="RHEA:16049"/>
        <dbReference type="ChEBI" id="CHEBI:10329"/>
        <dbReference type="ChEBI" id="CHEBI:15378"/>
        <dbReference type="ChEBI" id="CHEBI:18408"/>
        <dbReference type="ChEBI" id="CHEBI:58115"/>
        <dbReference type="ChEBI" id="CHEBI:60487"/>
        <dbReference type="EC" id="2.7.8.26"/>
    </reaction>
</comment>
<keyword evidence="7 19" id="KW-1003">Cell membrane</keyword>
<comment type="cofactor">
    <cofactor evidence="1 19">
        <name>Mg(2+)</name>
        <dbReference type="ChEBI" id="CHEBI:18420"/>
    </cofactor>
</comment>
<feature type="transmembrane region" description="Helical" evidence="19">
    <location>
        <begin position="177"/>
        <end position="196"/>
    </location>
</feature>
<evidence type="ECO:0000256" key="12">
    <source>
        <dbReference type="ARBA" id="ARBA00022989"/>
    </source>
</evidence>
<evidence type="ECO:0000256" key="9">
    <source>
        <dbReference type="ARBA" id="ARBA00022679"/>
    </source>
</evidence>
<dbReference type="InterPro" id="IPR003805">
    <property type="entry name" value="CobS"/>
</dbReference>